<evidence type="ECO:0008006" key="3">
    <source>
        <dbReference type="Google" id="ProtNLM"/>
    </source>
</evidence>
<evidence type="ECO:0000313" key="2">
    <source>
        <dbReference type="Proteomes" id="UP000016936"/>
    </source>
</evidence>
<dbReference type="Proteomes" id="UP000016936">
    <property type="component" value="Unassembled WGS sequence"/>
</dbReference>
<dbReference type="EMBL" id="KB445595">
    <property type="protein sequence ID" value="EMD84999.1"/>
    <property type="molecule type" value="Genomic_DNA"/>
</dbReference>
<proteinExistence type="predicted"/>
<protein>
    <recommendedName>
        <fullName evidence="3">Retrotransposon gag domain-containing protein</fullName>
    </recommendedName>
</protein>
<keyword evidence="2" id="KW-1185">Reference proteome</keyword>
<accession>M2TEQ2</accession>
<gene>
    <name evidence="1" type="ORF">COCHEDRAFT_1219688</name>
</gene>
<evidence type="ECO:0000313" key="1">
    <source>
        <dbReference type="EMBL" id="EMD84999.1"/>
    </source>
</evidence>
<dbReference type="HOGENOM" id="CLU_2812157_0_0_1"/>
<dbReference type="AlphaFoldDB" id="M2TEQ2"/>
<reference evidence="2" key="2">
    <citation type="journal article" date="2013" name="PLoS Genet.">
        <title>Comparative genome structure, secondary metabolite, and effector coding capacity across Cochliobolus pathogens.</title>
        <authorList>
            <person name="Condon B.J."/>
            <person name="Leng Y."/>
            <person name="Wu D."/>
            <person name="Bushley K.E."/>
            <person name="Ohm R.A."/>
            <person name="Otillar R."/>
            <person name="Martin J."/>
            <person name="Schackwitz W."/>
            <person name="Grimwood J."/>
            <person name="MohdZainudin N."/>
            <person name="Xue C."/>
            <person name="Wang R."/>
            <person name="Manning V.A."/>
            <person name="Dhillon B."/>
            <person name="Tu Z.J."/>
            <person name="Steffenson B.J."/>
            <person name="Salamov A."/>
            <person name="Sun H."/>
            <person name="Lowry S."/>
            <person name="LaButti K."/>
            <person name="Han J."/>
            <person name="Copeland A."/>
            <person name="Lindquist E."/>
            <person name="Barry K."/>
            <person name="Schmutz J."/>
            <person name="Baker S.E."/>
            <person name="Ciuffetti L.M."/>
            <person name="Grigoriev I.V."/>
            <person name="Zhong S."/>
            <person name="Turgeon B.G."/>
        </authorList>
    </citation>
    <scope>NUCLEOTIDE SEQUENCE [LARGE SCALE GENOMIC DNA]</scope>
    <source>
        <strain evidence="2">C5 / ATCC 48332 / race O</strain>
    </source>
</reference>
<organism evidence="1 2">
    <name type="scientific">Cochliobolus heterostrophus (strain C5 / ATCC 48332 / race O)</name>
    <name type="common">Southern corn leaf blight fungus</name>
    <name type="synonym">Bipolaris maydis</name>
    <dbReference type="NCBI Taxonomy" id="701091"/>
    <lineage>
        <taxon>Eukaryota</taxon>
        <taxon>Fungi</taxon>
        <taxon>Dikarya</taxon>
        <taxon>Ascomycota</taxon>
        <taxon>Pezizomycotina</taxon>
        <taxon>Dothideomycetes</taxon>
        <taxon>Pleosporomycetidae</taxon>
        <taxon>Pleosporales</taxon>
        <taxon>Pleosporineae</taxon>
        <taxon>Pleosporaceae</taxon>
        <taxon>Bipolaris</taxon>
    </lineage>
</organism>
<dbReference type="STRING" id="701091.M2TEQ2"/>
<sequence>MATLDKYDGNREGLRTFLTNIELYCGYHEEMGRIFREVDAESQAEKAISRLRQTKAVSAYTAEFKQL</sequence>
<reference evidence="1 2" key="1">
    <citation type="journal article" date="2012" name="PLoS Pathog.">
        <title>Diverse lifestyles and strategies of plant pathogenesis encoded in the genomes of eighteen Dothideomycetes fungi.</title>
        <authorList>
            <person name="Ohm R.A."/>
            <person name="Feau N."/>
            <person name="Henrissat B."/>
            <person name="Schoch C.L."/>
            <person name="Horwitz B.A."/>
            <person name="Barry K.W."/>
            <person name="Condon B.J."/>
            <person name="Copeland A.C."/>
            <person name="Dhillon B."/>
            <person name="Glaser F."/>
            <person name="Hesse C.N."/>
            <person name="Kosti I."/>
            <person name="LaButti K."/>
            <person name="Lindquist E.A."/>
            <person name="Lucas S."/>
            <person name="Salamov A.A."/>
            <person name="Bradshaw R.E."/>
            <person name="Ciuffetti L."/>
            <person name="Hamelin R.C."/>
            <person name="Kema G.H.J."/>
            <person name="Lawrence C."/>
            <person name="Scott J.A."/>
            <person name="Spatafora J.W."/>
            <person name="Turgeon B.G."/>
            <person name="de Wit P.J.G.M."/>
            <person name="Zhong S."/>
            <person name="Goodwin S.B."/>
            <person name="Grigoriev I.V."/>
        </authorList>
    </citation>
    <scope>NUCLEOTIDE SEQUENCE [LARGE SCALE GENOMIC DNA]</scope>
    <source>
        <strain evidence="2">C5 / ATCC 48332 / race O</strain>
    </source>
</reference>
<name>M2TEQ2_COCH5</name>